<dbReference type="InterPro" id="IPR001138">
    <property type="entry name" value="Zn2Cys6_DnaBD"/>
</dbReference>
<dbReference type="InterPro" id="IPR036864">
    <property type="entry name" value="Zn2-C6_fun-type_DNA-bd_sf"/>
</dbReference>
<evidence type="ECO:0000259" key="7">
    <source>
        <dbReference type="PROSITE" id="PS50048"/>
    </source>
</evidence>
<keyword evidence="9" id="KW-1185">Reference proteome</keyword>
<dbReference type="PANTHER" id="PTHR47338">
    <property type="entry name" value="ZN(II)2CYS6 TRANSCRIPTION FACTOR (EUROFUNG)-RELATED"/>
    <property type="match status" value="1"/>
</dbReference>
<sequence length="193" mass="21525">MMYGYPPPPGAVQHHPGNPQAPPMPMYWHPSWGPPPPFEGRWMMPPPLPGQETQYDHLRRPGEPVPKRRRMTEGMSTEGEEGKIAKKKIDVACRFCRERKLRCDGNRPQCGNCSLRERDCFYQPGPPNRRGPGRKSKQMASGGASTGPNSPLAPISTITSQISTSPRTSASQPPSPTKPVQFRMENGQKKKEK</sequence>
<evidence type="ECO:0000256" key="4">
    <source>
        <dbReference type="ARBA" id="ARBA00023163"/>
    </source>
</evidence>
<dbReference type="Proteomes" id="UP000076842">
    <property type="component" value="Unassembled WGS sequence"/>
</dbReference>
<dbReference type="GO" id="GO:0008270">
    <property type="term" value="F:zinc ion binding"/>
    <property type="evidence" value="ECO:0007669"/>
    <property type="project" value="InterPro"/>
</dbReference>
<evidence type="ECO:0000256" key="2">
    <source>
        <dbReference type="ARBA" id="ARBA00022723"/>
    </source>
</evidence>
<dbReference type="STRING" id="1353952.A0A165GF18"/>
<dbReference type="InterPro" id="IPR050815">
    <property type="entry name" value="TF_fung"/>
</dbReference>
<proteinExistence type="predicted"/>
<accession>A0A165GF18</accession>
<keyword evidence="2" id="KW-0479">Metal-binding</keyword>
<keyword evidence="4" id="KW-0804">Transcription</keyword>
<feature type="compositionally biased region" description="Pro residues" evidence="6">
    <location>
        <begin position="1"/>
        <end position="10"/>
    </location>
</feature>
<dbReference type="PROSITE" id="PS00463">
    <property type="entry name" value="ZN2_CY6_FUNGAL_1"/>
    <property type="match status" value="1"/>
</dbReference>
<evidence type="ECO:0000256" key="6">
    <source>
        <dbReference type="SAM" id="MobiDB-lite"/>
    </source>
</evidence>
<dbReference type="OrthoDB" id="39175at2759"/>
<dbReference type="Gene3D" id="4.10.240.10">
    <property type="entry name" value="Zn(2)-C6 fungal-type DNA-binding domain"/>
    <property type="match status" value="1"/>
</dbReference>
<dbReference type="PANTHER" id="PTHR47338:SF5">
    <property type="entry name" value="ZN(II)2CYS6 TRANSCRIPTION FACTOR (EUROFUNG)"/>
    <property type="match status" value="1"/>
</dbReference>
<feature type="domain" description="Zn(2)-C6 fungal-type" evidence="7">
    <location>
        <begin position="92"/>
        <end position="122"/>
    </location>
</feature>
<dbReference type="EMBL" id="KV423956">
    <property type="protein sequence ID" value="KZT57989.1"/>
    <property type="molecule type" value="Genomic_DNA"/>
</dbReference>
<evidence type="ECO:0000256" key="5">
    <source>
        <dbReference type="ARBA" id="ARBA00023242"/>
    </source>
</evidence>
<dbReference type="GO" id="GO:0005634">
    <property type="term" value="C:nucleus"/>
    <property type="evidence" value="ECO:0007669"/>
    <property type="project" value="UniProtKB-SubCell"/>
</dbReference>
<feature type="region of interest" description="Disordered" evidence="6">
    <location>
        <begin position="41"/>
        <end position="83"/>
    </location>
</feature>
<keyword evidence="3" id="KW-0805">Transcription regulation</keyword>
<evidence type="ECO:0000313" key="8">
    <source>
        <dbReference type="EMBL" id="KZT57989.1"/>
    </source>
</evidence>
<feature type="compositionally biased region" description="Basic and acidic residues" evidence="6">
    <location>
        <begin position="54"/>
        <end position="66"/>
    </location>
</feature>
<organism evidence="8 9">
    <name type="scientific">Calocera cornea HHB12733</name>
    <dbReference type="NCBI Taxonomy" id="1353952"/>
    <lineage>
        <taxon>Eukaryota</taxon>
        <taxon>Fungi</taxon>
        <taxon>Dikarya</taxon>
        <taxon>Basidiomycota</taxon>
        <taxon>Agaricomycotina</taxon>
        <taxon>Dacrymycetes</taxon>
        <taxon>Dacrymycetales</taxon>
        <taxon>Dacrymycetaceae</taxon>
        <taxon>Calocera</taxon>
    </lineage>
</organism>
<keyword evidence="5" id="KW-0539">Nucleus</keyword>
<comment type="subcellular location">
    <subcellularLocation>
        <location evidence="1">Nucleus</location>
    </subcellularLocation>
</comment>
<reference evidence="8 9" key="1">
    <citation type="journal article" date="2016" name="Mol. Biol. Evol.">
        <title>Comparative Genomics of Early-Diverging Mushroom-Forming Fungi Provides Insights into the Origins of Lignocellulose Decay Capabilities.</title>
        <authorList>
            <person name="Nagy L.G."/>
            <person name="Riley R."/>
            <person name="Tritt A."/>
            <person name="Adam C."/>
            <person name="Daum C."/>
            <person name="Floudas D."/>
            <person name="Sun H."/>
            <person name="Yadav J.S."/>
            <person name="Pangilinan J."/>
            <person name="Larsson K.H."/>
            <person name="Matsuura K."/>
            <person name="Barry K."/>
            <person name="Labutti K."/>
            <person name="Kuo R."/>
            <person name="Ohm R.A."/>
            <person name="Bhattacharya S.S."/>
            <person name="Shirouzu T."/>
            <person name="Yoshinaga Y."/>
            <person name="Martin F.M."/>
            <person name="Grigoriev I.V."/>
            <person name="Hibbett D.S."/>
        </authorList>
    </citation>
    <scope>NUCLEOTIDE SEQUENCE [LARGE SCALE GENOMIC DNA]</scope>
    <source>
        <strain evidence="8 9">HHB12733</strain>
    </source>
</reference>
<dbReference type="SMART" id="SM00066">
    <property type="entry name" value="GAL4"/>
    <property type="match status" value="1"/>
</dbReference>
<dbReference type="SUPFAM" id="SSF57701">
    <property type="entry name" value="Zn2/Cys6 DNA-binding domain"/>
    <property type="match status" value="1"/>
</dbReference>
<dbReference type="PROSITE" id="PS50048">
    <property type="entry name" value="ZN2_CY6_FUNGAL_2"/>
    <property type="match status" value="1"/>
</dbReference>
<name>A0A165GF18_9BASI</name>
<evidence type="ECO:0000256" key="1">
    <source>
        <dbReference type="ARBA" id="ARBA00004123"/>
    </source>
</evidence>
<dbReference type="InParanoid" id="A0A165GF18"/>
<evidence type="ECO:0000256" key="3">
    <source>
        <dbReference type="ARBA" id="ARBA00023015"/>
    </source>
</evidence>
<dbReference type="CDD" id="cd00067">
    <property type="entry name" value="GAL4"/>
    <property type="match status" value="1"/>
</dbReference>
<gene>
    <name evidence="8" type="ORF">CALCODRAFT_495460</name>
</gene>
<feature type="region of interest" description="Disordered" evidence="6">
    <location>
        <begin position="104"/>
        <end position="193"/>
    </location>
</feature>
<dbReference type="Pfam" id="PF00172">
    <property type="entry name" value="Zn_clus"/>
    <property type="match status" value="1"/>
</dbReference>
<protein>
    <recommendedName>
        <fullName evidence="7">Zn(2)-C6 fungal-type domain-containing protein</fullName>
    </recommendedName>
</protein>
<dbReference type="GO" id="GO:0000981">
    <property type="term" value="F:DNA-binding transcription factor activity, RNA polymerase II-specific"/>
    <property type="evidence" value="ECO:0007669"/>
    <property type="project" value="InterPro"/>
</dbReference>
<feature type="compositionally biased region" description="Low complexity" evidence="6">
    <location>
        <begin position="155"/>
        <end position="169"/>
    </location>
</feature>
<dbReference type="AlphaFoldDB" id="A0A165GF18"/>
<feature type="region of interest" description="Disordered" evidence="6">
    <location>
        <begin position="1"/>
        <end position="24"/>
    </location>
</feature>
<evidence type="ECO:0000313" key="9">
    <source>
        <dbReference type="Proteomes" id="UP000076842"/>
    </source>
</evidence>